<feature type="transmembrane region" description="Helical" evidence="7">
    <location>
        <begin position="27"/>
        <end position="51"/>
    </location>
</feature>
<dbReference type="SUPFAM" id="SSF103473">
    <property type="entry name" value="MFS general substrate transporter"/>
    <property type="match status" value="1"/>
</dbReference>
<evidence type="ECO:0000259" key="8">
    <source>
        <dbReference type="PROSITE" id="PS50850"/>
    </source>
</evidence>
<feature type="transmembrane region" description="Helical" evidence="7">
    <location>
        <begin position="325"/>
        <end position="345"/>
    </location>
</feature>
<dbReference type="Proteomes" id="UP000031971">
    <property type="component" value="Unassembled WGS sequence"/>
</dbReference>
<sequence>MTVMTDTDSNPKGQSWGRALRHPGYRLFFCGQAVSLMGSWMQMVGQSWLVYRLTGSAEMLGLVAFVGQIPVFVFGLLGGAVADRMPRRRLILLTQGIFLMQAAALAVLTLAGWVEVWHVLALAVVFGIINAVDIPARQAFTVDLVGKEDLGNAVALDASIFNGARLVAPALAGSLVAGLGEGWCFAINALSFLGVLAALAVMPEPKQGAGAPAGESMLARIRDGLVFVAGHGPILALMAMLGLSGLMGMSFSVLMPVFADRVLGGGPETLGLLMSGAGAGALLASLAVAGPAQGASRGRVAWGLCGFGFALVAFSMSSLTLLSMGLLALAGMALVAHNTASQTLVQTLVPDAFRARTMALYSMTFMAATPLGSLLAGVASGHLGPQATVATGGMACILGALAYRRWAP</sequence>
<name>A0A0C2V6T2_PARME</name>
<keyword evidence="3" id="KW-1003">Cell membrane</keyword>
<feature type="transmembrane region" description="Helical" evidence="7">
    <location>
        <begin position="90"/>
        <end position="110"/>
    </location>
</feature>
<feature type="transmembrane region" description="Helical" evidence="7">
    <location>
        <begin position="300"/>
        <end position="319"/>
    </location>
</feature>
<comment type="caution">
    <text evidence="9">The sequence shown here is derived from an EMBL/GenBank/DDBJ whole genome shotgun (WGS) entry which is preliminary data.</text>
</comment>
<keyword evidence="4 7" id="KW-0812">Transmembrane</keyword>
<evidence type="ECO:0000256" key="2">
    <source>
        <dbReference type="ARBA" id="ARBA00022448"/>
    </source>
</evidence>
<evidence type="ECO:0000256" key="5">
    <source>
        <dbReference type="ARBA" id="ARBA00022989"/>
    </source>
</evidence>
<feature type="transmembrane region" description="Helical" evidence="7">
    <location>
        <begin position="224"/>
        <end position="249"/>
    </location>
</feature>
<dbReference type="PANTHER" id="PTHR23513">
    <property type="entry name" value="INTEGRAL MEMBRANE EFFLUX PROTEIN-RELATED"/>
    <property type="match status" value="1"/>
</dbReference>
<feature type="transmembrane region" description="Helical" evidence="7">
    <location>
        <begin position="383"/>
        <end position="403"/>
    </location>
</feature>
<feature type="transmembrane region" description="Helical" evidence="7">
    <location>
        <begin position="357"/>
        <end position="377"/>
    </location>
</feature>
<comment type="subcellular location">
    <subcellularLocation>
        <location evidence="1">Cell membrane</location>
        <topology evidence="1">Multi-pass membrane protein</topology>
    </subcellularLocation>
</comment>
<dbReference type="InterPro" id="IPR010290">
    <property type="entry name" value="TM_effector"/>
</dbReference>
<dbReference type="PANTHER" id="PTHR23513:SF11">
    <property type="entry name" value="STAPHYLOFERRIN A TRANSPORTER"/>
    <property type="match status" value="1"/>
</dbReference>
<evidence type="ECO:0000256" key="3">
    <source>
        <dbReference type="ARBA" id="ARBA00022475"/>
    </source>
</evidence>
<dbReference type="EMBL" id="JXSL01000005">
    <property type="protein sequence ID" value="KIM00762.1"/>
    <property type="molecule type" value="Genomic_DNA"/>
</dbReference>
<evidence type="ECO:0000256" key="7">
    <source>
        <dbReference type="SAM" id="Phobius"/>
    </source>
</evidence>
<dbReference type="GO" id="GO:0005886">
    <property type="term" value="C:plasma membrane"/>
    <property type="evidence" value="ECO:0007669"/>
    <property type="project" value="UniProtKB-SubCell"/>
</dbReference>
<evidence type="ECO:0000256" key="6">
    <source>
        <dbReference type="ARBA" id="ARBA00023136"/>
    </source>
</evidence>
<keyword evidence="5 7" id="KW-1133">Transmembrane helix</keyword>
<reference evidence="9 10" key="1">
    <citation type="submission" date="2015-01" db="EMBL/GenBank/DDBJ databases">
        <title>Genome Sequence of Magnetospirillum magnetotacticum Strain MS-1.</title>
        <authorList>
            <person name="Marinov G.K."/>
            <person name="Smalley M.D."/>
            <person name="DeSalvo G."/>
        </authorList>
    </citation>
    <scope>NUCLEOTIDE SEQUENCE [LARGE SCALE GENOMIC DNA]</scope>
    <source>
        <strain evidence="9 10">MS-1</strain>
    </source>
</reference>
<dbReference type="Pfam" id="PF05977">
    <property type="entry name" value="MFS_3"/>
    <property type="match status" value="1"/>
</dbReference>
<accession>A0A0C2V6T2</accession>
<dbReference type="CDD" id="cd06173">
    <property type="entry name" value="MFS_MefA_like"/>
    <property type="match status" value="1"/>
</dbReference>
<keyword evidence="6 7" id="KW-0472">Membrane</keyword>
<dbReference type="InterPro" id="IPR036259">
    <property type="entry name" value="MFS_trans_sf"/>
</dbReference>
<gene>
    <name evidence="9" type="ORF">CCC_01756</name>
</gene>
<keyword evidence="10" id="KW-1185">Reference proteome</keyword>
<proteinExistence type="predicted"/>
<dbReference type="InterPro" id="IPR020846">
    <property type="entry name" value="MFS_dom"/>
</dbReference>
<protein>
    <submittedName>
        <fullName evidence="9">Putative transporter</fullName>
    </submittedName>
</protein>
<keyword evidence="2" id="KW-0813">Transport</keyword>
<organism evidence="9 10">
    <name type="scientific">Paramagnetospirillum magnetotacticum MS-1</name>
    <dbReference type="NCBI Taxonomy" id="272627"/>
    <lineage>
        <taxon>Bacteria</taxon>
        <taxon>Pseudomonadati</taxon>
        <taxon>Pseudomonadota</taxon>
        <taxon>Alphaproteobacteria</taxon>
        <taxon>Rhodospirillales</taxon>
        <taxon>Magnetospirillaceae</taxon>
        <taxon>Paramagnetospirillum</taxon>
    </lineage>
</organism>
<dbReference type="AlphaFoldDB" id="A0A0C2V6T2"/>
<dbReference type="Gene3D" id="1.20.1250.20">
    <property type="entry name" value="MFS general substrate transporter like domains"/>
    <property type="match status" value="1"/>
</dbReference>
<dbReference type="GO" id="GO:0022857">
    <property type="term" value="F:transmembrane transporter activity"/>
    <property type="evidence" value="ECO:0007669"/>
    <property type="project" value="InterPro"/>
</dbReference>
<dbReference type="PROSITE" id="PS50850">
    <property type="entry name" value="MFS"/>
    <property type="match status" value="1"/>
</dbReference>
<evidence type="ECO:0000256" key="1">
    <source>
        <dbReference type="ARBA" id="ARBA00004651"/>
    </source>
</evidence>
<feature type="transmembrane region" description="Helical" evidence="7">
    <location>
        <begin position="185"/>
        <end position="203"/>
    </location>
</feature>
<evidence type="ECO:0000313" key="10">
    <source>
        <dbReference type="Proteomes" id="UP000031971"/>
    </source>
</evidence>
<feature type="transmembrane region" description="Helical" evidence="7">
    <location>
        <begin position="57"/>
        <end position="78"/>
    </location>
</feature>
<evidence type="ECO:0000256" key="4">
    <source>
        <dbReference type="ARBA" id="ARBA00022692"/>
    </source>
</evidence>
<evidence type="ECO:0000313" key="9">
    <source>
        <dbReference type="EMBL" id="KIM00762.1"/>
    </source>
</evidence>
<feature type="transmembrane region" description="Helical" evidence="7">
    <location>
        <begin position="269"/>
        <end position="288"/>
    </location>
</feature>
<dbReference type="STRING" id="272627.CCC_01756"/>
<feature type="domain" description="Major facilitator superfamily (MFS) profile" evidence="8">
    <location>
        <begin position="1"/>
        <end position="408"/>
    </location>
</feature>